<dbReference type="EMBL" id="CP119311">
    <property type="protein sequence ID" value="WEK38266.1"/>
    <property type="molecule type" value="Genomic_DNA"/>
</dbReference>
<dbReference type="AlphaFoldDB" id="A0AAJ5WW44"/>
<evidence type="ECO:0000313" key="2">
    <source>
        <dbReference type="Proteomes" id="UP001220610"/>
    </source>
</evidence>
<name>A0AAJ5WW44_9BACT</name>
<protein>
    <submittedName>
        <fullName evidence="1">Uncharacterized protein</fullName>
    </submittedName>
</protein>
<accession>A0AAJ5WW44</accession>
<dbReference type="Proteomes" id="UP001220610">
    <property type="component" value="Chromosome"/>
</dbReference>
<proteinExistence type="predicted"/>
<gene>
    <name evidence="1" type="ORF">P0Y53_12230</name>
</gene>
<evidence type="ECO:0000313" key="1">
    <source>
        <dbReference type="EMBL" id="WEK38266.1"/>
    </source>
</evidence>
<sequence>MMITGSVTAEKTYTFQPSPTRKAVIIIHSMATSTAILEMLYPFTELHDPM</sequence>
<organism evidence="1 2">
    <name type="scientific">Candidatus Pseudobacter hemicellulosilyticus</name>
    <dbReference type="NCBI Taxonomy" id="3121375"/>
    <lineage>
        <taxon>Bacteria</taxon>
        <taxon>Pseudomonadati</taxon>
        <taxon>Bacteroidota</taxon>
        <taxon>Chitinophagia</taxon>
        <taxon>Chitinophagales</taxon>
        <taxon>Chitinophagaceae</taxon>
        <taxon>Pseudobacter</taxon>
    </lineage>
</organism>
<reference evidence="1" key="1">
    <citation type="submission" date="2023-03" db="EMBL/GenBank/DDBJ databases">
        <title>Andean soil-derived lignocellulolytic bacterial consortium as a source of novel taxa and putative plastic-active enzymes.</title>
        <authorList>
            <person name="Diaz-Garcia L."/>
            <person name="Chuvochina M."/>
            <person name="Feuerriegel G."/>
            <person name="Bunk B."/>
            <person name="Sproer C."/>
            <person name="Streit W.R."/>
            <person name="Rodriguez L.M."/>
            <person name="Overmann J."/>
            <person name="Jimenez D.J."/>
        </authorList>
    </citation>
    <scope>NUCLEOTIDE SEQUENCE</scope>
    <source>
        <strain evidence="1">MAG 7</strain>
    </source>
</reference>